<dbReference type="InterPro" id="IPR003094">
    <property type="entry name" value="6Pfruct_kin"/>
</dbReference>
<protein>
    <recommendedName>
        <fullName evidence="2">fructose-2,6-bisphosphate 2-phosphatase</fullName>
        <ecNumber evidence="2">3.1.3.46</ecNumber>
    </recommendedName>
</protein>
<keyword evidence="4" id="KW-0378">Hydrolase</keyword>
<evidence type="ECO:0000313" key="9">
    <source>
        <dbReference type="EMBL" id="CCH58417.1"/>
    </source>
</evidence>
<dbReference type="Gene3D" id="3.40.50.1240">
    <property type="entry name" value="Phosphoglycerate mutase-like"/>
    <property type="match status" value="1"/>
</dbReference>
<organism evidence="9 10">
    <name type="scientific">Henningerozyma blattae (strain ATCC 34711 / CBS 6284 / DSM 70876 / NBRC 10599 / NRRL Y-10934 / UCD 77-7)</name>
    <name type="common">Yeast</name>
    <name type="synonym">Tetrapisispora blattae</name>
    <dbReference type="NCBI Taxonomy" id="1071380"/>
    <lineage>
        <taxon>Eukaryota</taxon>
        <taxon>Fungi</taxon>
        <taxon>Dikarya</taxon>
        <taxon>Ascomycota</taxon>
        <taxon>Saccharomycotina</taxon>
        <taxon>Saccharomycetes</taxon>
        <taxon>Saccharomycetales</taxon>
        <taxon>Saccharomycetaceae</taxon>
        <taxon>Henningerozyma</taxon>
    </lineage>
</organism>
<dbReference type="OMA" id="RWIQERC"/>
<keyword evidence="10" id="KW-1185">Reference proteome</keyword>
<dbReference type="GO" id="GO:0006003">
    <property type="term" value="P:fructose 2,6-bisphosphate metabolic process"/>
    <property type="evidence" value="ECO:0007669"/>
    <property type="project" value="InterPro"/>
</dbReference>
<dbReference type="RefSeq" id="XP_004177936.1">
    <property type="nucleotide sequence ID" value="XM_004177888.1"/>
</dbReference>
<dbReference type="GO" id="GO:0005829">
    <property type="term" value="C:cytosol"/>
    <property type="evidence" value="ECO:0007669"/>
    <property type="project" value="TreeGrafter"/>
</dbReference>
<dbReference type="SMART" id="SM00855">
    <property type="entry name" value="PGAM"/>
    <property type="match status" value="1"/>
</dbReference>
<dbReference type="InParanoid" id="I2GWB5"/>
<dbReference type="Pfam" id="PF01591">
    <property type="entry name" value="6PF2K"/>
    <property type="match status" value="1"/>
</dbReference>
<dbReference type="PANTHER" id="PTHR10606">
    <property type="entry name" value="6-PHOSPHOFRUCTO-2-KINASE/FRUCTOSE-2,6-BISPHOSPHATASE"/>
    <property type="match status" value="1"/>
</dbReference>
<evidence type="ECO:0000256" key="2">
    <source>
        <dbReference type="ARBA" id="ARBA00013067"/>
    </source>
</evidence>
<dbReference type="InterPro" id="IPR001345">
    <property type="entry name" value="PG/BPGM_mutase_AS"/>
</dbReference>
<keyword evidence="5" id="KW-0067">ATP-binding</keyword>
<accession>I2GWB5</accession>
<dbReference type="OrthoDB" id="267323at2759"/>
<dbReference type="Pfam" id="PF00300">
    <property type="entry name" value="His_Phos_1"/>
    <property type="match status" value="1"/>
</dbReference>
<dbReference type="FunCoup" id="I2GWB5">
    <property type="interactions" value="504"/>
</dbReference>
<dbReference type="CDD" id="cd07067">
    <property type="entry name" value="HP_PGM_like"/>
    <property type="match status" value="1"/>
</dbReference>
<feature type="active site" description="Proton donor/acceptor" evidence="6">
    <location>
        <position position="328"/>
    </location>
</feature>
<comment type="similarity">
    <text evidence="1">In the C-terminal section; belongs to the phosphoglycerate mutase family.</text>
</comment>
<dbReference type="FunFam" id="3.40.50.1240:FF:000005">
    <property type="entry name" value="GpmB, Fructose-2,6-bisphosphatase"/>
    <property type="match status" value="1"/>
</dbReference>
<gene>
    <name evidence="9" type="primary">TBLA0A06260</name>
    <name evidence="9" type="ORF">TBLA_0A06260</name>
</gene>
<dbReference type="InterPro" id="IPR029033">
    <property type="entry name" value="His_PPase_superfam"/>
</dbReference>
<sequence>MAFYKISNPTDHRICVVMVGLPARGKTFISQKLVGYLSWLSIKAKCFTFADFRRKCGHLSPHALEFNKNTGVINEGVESNDEDEDEEVIEEQALEQIRKWFQSENGVIAVLDDTNITSNRRRSIIEFCQKNNIQPIFVESWSEDEDFVQCNVKDMGRKSIEYKHMDPLEAKQKVMENINKFKKNYEPLDFEKDSDLTFVKLNSGSKEILINKIQTYLQSKIVFYILNLDLKPRCIWLSRHGESLYNLEQKIGGDSLLSKRGEKYSSKLPAIVKESAGLKEKDIVVWTSTLKRTQQTAQYLTNKKLQWRALDELDAGICDGMTYEEIEEKYPDDFQARDENKYEFRYRGGESYRDVALRLEPVIMELERQENILIITHQAVLRCIYAYYMNIPQEQSPWVSIPLHTLIKIEPRAYKTKVTTIKANIPAVSTYKVKGTSHVGEAEDVYTKPYGIIKDTSS</sequence>
<keyword evidence="3" id="KW-0547">Nucleotide-binding</keyword>
<feature type="binding site" evidence="7">
    <location>
        <position position="292"/>
    </location>
    <ligand>
        <name>substrate</name>
    </ligand>
</feature>
<dbReference type="GO" id="GO:0005524">
    <property type="term" value="F:ATP binding"/>
    <property type="evidence" value="ECO:0007669"/>
    <property type="project" value="UniProtKB-KW"/>
</dbReference>
<evidence type="ECO:0000313" key="10">
    <source>
        <dbReference type="Proteomes" id="UP000002866"/>
    </source>
</evidence>
<dbReference type="GO" id="GO:0003873">
    <property type="term" value="F:6-phosphofructo-2-kinase activity"/>
    <property type="evidence" value="ECO:0007669"/>
    <property type="project" value="InterPro"/>
</dbReference>
<dbReference type="AlphaFoldDB" id="I2GWB5"/>
<dbReference type="FunFam" id="3.40.50.300:FF:000644">
    <property type="entry name" value="GpmB, Fructose-2,6-bisphosphatase"/>
    <property type="match status" value="1"/>
</dbReference>
<name>I2GWB5_HENB6</name>
<feature type="binding site" evidence="7">
    <location>
        <begin position="239"/>
        <end position="246"/>
    </location>
    <ligand>
        <name>substrate</name>
    </ligand>
</feature>
<dbReference type="Gene3D" id="3.40.50.300">
    <property type="entry name" value="P-loop containing nucleotide triphosphate hydrolases"/>
    <property type="match status" value="1"/>
</dbReference>
<dbReference type="EC" id="3.1.3.46" evidence="2"/>
<dbReference type="HOGENOM" id="CLU_006383_0_1_1"/>
<dbReference type="KEGG" id="tbl:TBLA_0A06260"/>
<dbReference type="PRINTS" id="PR00991">
    <property type="entry name" value="6PFRUCTKNASE"/>
</dbReference>
<dbReference type="GO" id="GO:0006006">
    <property type="term" value="P:glucose metabolic process"/>
    <property type="evidence" value="ECO:0007669"/>
    <property type="project" value="EnsemblFungi"/>
</dbReference>
<dbReference type="GO" id="GO:0006000">
    <property type="term" value="P:fructose metabolic process"/>
    <property type="evidence" value="ECO:0007669"/>
    <property type="project" value="InterPro"/>
</dbReference>
<evidence type="ECO:0000256" key="6">
    <source>
        <dbReference type="PIRSR" id="PIRSR613078-1"/>
    </source>
</evidence>
<dbReference type="InterPro" id="IPR013078">
    <property type="entry name" value="His_Pase_superF_clade-1"/>
</dbReference>
<evidence type="ECO:0000256" key="5">
    <source>
        <dbReference type="ARBA" id="ARBA00022840"/>
    </source>
</evidence>
<dbReference type="SUPFAM" id="SSF53254">
    <property type="entry name" value="Phosphoglycerate mutase-like"/>
    <property type="match status" value="1"/>
</dbReference>
<feature type="active site" description="Tele-phosphohistidine intermediate" evidence="6">
    <location>
        <position position="240"/>
    </location>
</feature>
<dbReference type="STRING" id="1071380.I2GWB5"/>
<evidence type="ECO:0000256" key="7">
    <source>
        <dbReference type="PIRSR" id="PIRSR613078-2"/>
    </source>
</evidence>
<dbReference type="PANTHER" id="PTHR10606:SF44">
    <property type="entry name" value="6-PHOSPHOFRUCTO 2-KINASE_FRUCTOSE 2,6-BISPHOSPHATASE LONG FORM"/>
    <property type="match status" value="1"/>
</dbReference>
<dbReference type="Proteomes" id="UP000002866">
    <property type="component" value="Chromosome 1"/>
</dbReference>
<dbReference type="SUPFAM" id="SSF52540">
    <property type="entry name" value="P-loop containing nucleoside triphosphate hydrolases"/>
    <property type="match status" value="1"/>
</dbReference>
<dbReference type="GO" id="GO:0004331">
    <property type="term" value="F:fructose-2,6-bisphosphate 2-phosphatase activity"/>
    <property type="evidence" value="ECO:0007669"/>
    <property type="project" value="UniProtKB-EC"/>
</dbReference>
<evidence type="ECO:0000259" key="8">
    <source>
        <dbReference type="Pfam" id="PF01591"/>
    </source>
</evidence>
<evidence type="ECO:0000256" key="3">
    <source>
        <dbReference type="ARBA" id="ARBA00022741"/>
    </source>
</evidence>
<feature type="domain" description="6-phosphofructo-2-kinase" evidence="8">
    <location>
        <begin position="6"/>
        <end position="232"/>
    </location>
</feature>
<proteinExistence type="inferred from homology"/>
<dbReference type="PIRSF" id="PIRSF000709">
    <property type="entry name" value="6PFK_2-Ptase"/>
    <property type="match status" value="1"/>
</dbReference>
<dbReference type="InterPro" id="IPR013079">
    <property type="entry name" value="6Phosfructo_kin"/>
</dbReference>
<dbReference type="InterPro" id="IPR027417">
    <property type="entry name" value="P-loop_NTPase"/>
</dbReference>
<evidence type="ECO:0000256" key="1">
    <source>
        <dbReference type="ARBA" id="ARBA00008408"/>
    </source>
</evidence>
<reference evidence="9 10" key="1">
    <citation type="journal article" date="2011" name="Proc. Natl. Acad. Sci. U.S.A.">
        <title>Evolutionary erosion of yeast sex chromosomes by mating-type switching accidents.</title>
        <authorList>
            <person name="Gordon J.L."/>
            <person name="Armisen D."/>
            <person name="Proux-Wera E."/>
            <person name="Oheigeartaigh S.S."/>
            <person name="Byrne K.P."/>
            <person name="Wolfe K.H."/>
        </authorList>
    </citation>
    <scope>NUCLEOTIDE SEQUENCE [LARGE SCALE GENOMIC DNA]</scope>
    <source>
        <strain evidence="10">ATCC 34711 / CBS 6284 / DSM 70876 / NBRC 10599 / NRRL Y-10934 / UCD 77-7</strain>
    </source>
</reference>
<dbReference type="GeneID" id="14492741"/>
<evidence type="ECO:0000256" key="4">
    <source>
        <dbReference type="ARBA" id="ARBA00022801"/>
    </source>
</evidence>
<dbReference type="PROSITE" id="PS00175">
    <property type="entry name" value="PG_MUTASE"/>
    <property type="match status" value="1"/>
</dbReference>
<dbReference type="eggNOG" id="KOG0234">
    <property type="taxonomic scope" value="Eukaryota"/>
</dbReference>
<dbReference type="EMBL" id="HE806316">
    <property type="protein sequence ID" value="CCH58417.1"/>
    <property type="molecule type" value="Genomic_DNA"/>
</dbReference>